<proteinExistence type="predicted"/>
<dbReference type="OrthoDB" id="33200at2157"/>
<dbReference type="Proteomes" id="UP000247586">
    <property type="component" value="Chromosome"/>
</dbReference>
<keyword evidence="2" id="KW-1185">Reference proteome</keyword>
<dbReference type="InterPro" id="IPR021585">
    <property type="entry name" value="Ta0938"/>
</dbReference>
<protein>
    <recommendedName>
        <fullName evidence="3">TA0938 family protein</fullName>
    </recommendedName>
</protein>
<evidence type="ECO:0000313" key="2">
    <source>
        <dbReference type="Proteomes" id="UP000247586"/>
    </source>
</evidence>
<dbReference type="KEGG" id="mhk:DFR87_01375"/>
<dbReference type="STRING" id="1293036.GCA_001315825_02619"/>
<organism evidence="1 2">
    <name type="scientific">Metallosphaera hakonensis JCM 8857 = DSM 7519</name>
    <dbReference type="NCBI Taxonomy" id="1293036"/>
    <lineage>
        <taxon>Archaea</taxon>
        <taxon>Thermoproteota</taxon>
        <taxon>Thermoprotei</taxon>
        <taxon>Sulfolobales</taxon>
        <taxon>Sulfolobaceae</taxon>
        <taxon>Metallosphaera</taxon>
    </lineage>
</organism>
<reference evidence="1" key="1">
    <citation type="submission" date="2018-05" db="EMBL/GenBank/DDBJ databases">
        <title>Complete Genome Sequences of Extremely Thermoacidophilic, Metal-Mobilizing Type-Strain Members of the Archaeal Family Sulfolobaceae: Acidianus brierleyi DSM-1651T, Acidianus sulfidivorans DSM-18786T, Metallosphaera hakonensis DSM-7519T, and Metallosphaera prunae DSM-10039T.</title>
        <authorList>
            <person name="Counts J.A."/>
            <person name="Kelly R.M."/>
        </authorList>
    </citation>
    <scope>NUCLEOTIDE SEQUENCE [LARGE SCALE GENOMIC DNA]</scope>
    <source>
        <strain evidence="1">HO1-1</strain>
    </source>
</reference>
<evidence type="ECO:0008006" key="3">
    <source>
        <dbReference type="Google" id="ProtNLM"/>
    </source>
</evidence>
<dbReference type="RefSeq" id="WP_054837215.1">
    <property type="nucleotide sequence ID" value="NZ_BBBA01000032.1"/>
</dbReference>
<name>A0A2U9IRH4_9CREN</name>
<dbReference type="Pfam" id="PF11494">
    <property type="entry name" value="Ta0938"/>
    <property type="match status" value="1"/>
</dbReference>
<dbReference type="EMBL" id="CP029287">
    <property type="protein sequence ID" value="AWR98573.1"/>
    <property type="molecule type" value="Genomic_DNA"/>
</dbReference>
<accession>A0A2U9IRH4</accession>
<gene>
    <name evidence="1" type="ORF">DFR87_01375</name>
</gene>
<dbReference type="GeneID" id="36833951"/>
<dbReference type="AlphaFoldDB" id="A0A2U9IRH4"/>
<evidence type="ECO:0000313" key="1">
    <source>
        <dbReference type="EMBL" id="AWR98573.1"/>
    </source>
</evidence>
<sequence length="106" mass="12025">MRIVVNGKLAGTKEQGCALCGGTWGNWYQEVDGERLFFCCDICAKEFVNMIDKVKEITGWKKVDELVIEGDYYRGRNCEAKSGGKSLRYYVKFGEDAEVSTFRVES</sequence>